<dbReference type="InParanoid" id="A0A1X7UB81"/>
<organism evidence="1">
    <name type="scientific">Amphimedon queenslandica</name>
    <name type="common">Sponge</name>
    <dbReference type="NCBI Taxonomy" id="400682"/>
    <lineage>
        <taxon>Eukaryota</taxon>
        <taxon>Metazoa</taxon>
        <taxon>Porifera</taxon>
        <taxon>Demospongiae</taxon>
        <taxon>Heteroscleromorpha</taxon>
        <taxon>Haplosclerida</taxon>
        <taxon>Niphatidae</taxon>
        <taxon>Amphimedon</taxon>
    </lineage>
</organism>
<dbReference type="EnsemblMetazoa" id="Aqu2.1.25031_001">
    <property type="protein sequence ID" value="Aqu2.1.25031_001"/>
    <property type="gene ID" value="Aqu2.1.25031"/>
</dbReference>
<evidence type="ECO:0008006" key="2">
    <source>
        <dbReference type="Google" id="ProtNLM"/>
    </source>
</evidence>
<reference evidence="1" key="1">
    <citation type="submission" date="2017-05" db="UniProtKB">
        <authorList>
            <consortium name="EnsemblMetazoa"/>
        </authorList>
    </citation>
    <scope>IDENTIFICATION</scope>
</reference>
<sequence>MADCEGQRITICVTGTKGSGKSTLIKSLLEGQAKIISTGDVIATALATASVKYEGKFWGIPASFYNIRAPSNIVSNKLLVKNVEALNLFDTSTLVLFCVKMSNRPCNDEIEEEIEISIKWLNKHLGQEQTLHILRKTIFVLTFADAEGFITLPGSSRSVATNVTILMTKCMTKRMMECSFCFEDCLKKQDIPNEIINKMPVCAAGKGSEVKLPLTETSNTIEILSIQPILGWYQVSISAIPEWRILSIVLIPKNTVSPTSNLNN</sequence>
<accession>A0A1X7UB81</accession>
<protein>
    <recommendedName>
        <fullName evidence="2">G domain-containing protein</fullName>
    </recommendedName>
</protein>
<dbReference type="SUPFAM" id="SSF52540">
    <property type="entry name" value="P-loop containing nucleoside triphosphate hydrolases"/>
    <property type="match status" value="1"/>
</dbReference>
<proteinExistence type="predicted"/>
<name>A0A1X7UB81_AMPQE</name>
<dbReference type="InterPro" id="IPR027417">
    <property type="entry name" value="P-loop_NTPase"/>
</dbReference>
<dbReference type="Gene3D" id="3.40.50.300">
    <property type="entry name" value="P-loop containing nucleotide triphosphate hydrolases"/>
    <property type="match status" value="1"/>
</dbReference>
<evidence type="ECO:0000313" key="1">
    <source>
        <dbReference type="EnsemblMetazoa" id="Aqu2.1.25031_001"/>
    </source>
</evidence>
<dbReference type="AlphaFoldDB" id="A0A1X7UB81"/>